<protein>
    <submittedName>
        <fullName evidence="3">Uncharacterized protein</fullName>
    </submittedName>
</protein>
<dbReference type="WBParaSite" id="ACRNAN_Path_1598.g6217.t1">
    <property type="protein sequence ID" value="ACRNAN_Path_1598.g6217.t1"/>
    <property type="gene ID" value="ACRNAN_Path_1598.g6217"/>
</dbReference>
<evidence type="ECO:0000313" key="2">
    <source>
        <dbReference type="Proteomes" id="UP000887540"/>
    </source>
</evidence>
<evidence type="ECO:0000313" key="3">
    <source>
        <dbReference type="WBParaSite" id="ACRNAN_Path_1598.g6217.t1"/>
    </source>
</evidence>
<dbReference type="AlphaFoldDB" id="A0A914C2M1"/>
<reference evidence="3" key="1">
    <citation type="submission" date="2022-11" db="UniProtKB">
        <authorList>
            <consortium name="WormBaseParasite"/>
        </authorList>
    </citation>
    <scope>IDENTIFICATION</scope>
</reference>
<feature type="chain" id="PRO_5036673106" evidence="1">
    <location>
        <begin position="23"/>
        <end position="89"/>
    </location>
</feature>
<evidence type="ECO:0000256" key="1">
    <source>
        <dbReference type="SAM" id="SignalP"/>
    </source>
</evidence>
<feature type="signal peptide" evidence="1">
    <location>
        <begin position="1"/>
        <end position="22"/>
    </location>
</feature>
<name>A0A914C2M1_9BILA</name>
<sequence>MSLLKRVYLVLLLLSIVLLVNAAIRENKAQLDTLDNILRRPEHRIVKRDDEEESGGFLGSLKSALWFVWDSIPSGAKKCKKYSPASCRG</sequence>
<keyword evidence="2" id="KW-1185">Reference proteome</keyword>
<dbReference type="Proteomes" id="UP000887540">
    <property type="component" value="Unplaced"/>
</dbReference>
<accession>A0A914C2M1</accession>
<proteinExistence type="predicted"/>
<keyword evidence="1" id="KW-0732">Signal</keyword>
<organism evidence="2 3">
    <name type="scientific">Acrobeloides nanus</name>
    <dbReference type="NCBI Taxonomy" id="290746"/>
    <lineage>
        <taxon>Eukaryota</taxon>
        <taxon>Metazoa</taxon>
        <taxon>Ecdysozoa</taxon>
        <taxon>Nematoda</taxon>
        <taxon>Chromadorea</taxon>
        <taxon>Rhabditida</taxon>
        <taxon>Tylenchina</taxon>
        <taxon>Cephalobomorpha</taxon>
        <taxon>Cephaloboidea</taxon>
        <taxon>Cephalobidae</taxon>
        <taxon>Acrobeloides</taxon>
    </lineage>
</organism>